<accession>A0A3N4JQA7</accession>
<dbReference type="STRING" id="1336337.A0A3N4JQA7"/>
<dbReference type="PANTHER" id="PTHR11474">
    <property type="entry name" value="TYROSINASE FAMILY MEMBER"/>
    <property type="match status" value="1"/>
</dbReference>
<reference evidence="5 6" key="1">
    <citation type="journal article" date="2018" name="Nat. Ecol. Evol.">
        <title>Pezizomycetes genomes reveal the molecular basis of ectomycorrhizal truffle lifestyle.</title>
        <authorList>
            <person name="Murat C."/>
            <person name="Payen T."/>
            <person name="Noel B."/>
            <person name="Kuo A."/>
            <person name="Morin E."/>
            <person name="Chen J."/>
            <person name="Kohler A."/>
            <person name="Krizsan K."/>
            <person name="Balestrini R."/>
            <person name="Da Silva C."/>
            <person name="Montanini B."/>
            <person name="Hainaut M."/>
            <person name="Levati E."/>
            <person name="Barry K.W."/>
            <person name="Belfiori B."/>
            <person name="Cichocki N."/>
            <person name="Clum A."/>
            <person name="Dockter R.B."/>
            <person name="Fauchery L."/>
            <person name="Guy J."/>
            <person name="Iotti M."/>
            <person name="Le Tacon F."/>
            <person name="Lindquist E.A."/>
            <person name="Lipzen A."/>
            <person name="Malagnac F."/>
            <person name="Mello A."/>
            <person name="Molinier V."/>
            <person name="Miyauchi S."/>
            <person name="Poulain J."/>
            <person name="Riccioni C."/>
            <person name="Rubini A."/>
            <person name="Sitrit Y."/>
            <person name="Splivallo R."/>
            <person name="Traeger S."/>
            <person name="Wang M."/>
            <person name="Zifcakova L."/>
            <person name="Wipf D."/>
            <person name="Zambonelli A."/>
            <person name="Paolocci F."/>
            <person name="Nowrousian M."/>
            <person name="Ottonello S."/>
            <person name="Baldrian P."/>
            <person name="Spatafora J.W."/>
            <person name="Henrissat B."/>
            <person name="Nagy L.G."/>
            <person name="Aury J.M."/>
            <person name="Wincker P."/>
            <person name="Grigoriev I.V."/>
            <person name="Bonfante P."/>
            <person name="Martin F.M."/>
        </authorList>
    </citation>
    <scope>NUCLEOTIDE SEQUENCE [LARGE SCALE GENOMIC DNA]</scope>
    <source>
        <strain evidence="5 6">120613-1</strain>
    </source>
</reference>
<feature type="domain" description="Tyrosinase copper-binding" evidence="4">
    <location>
        <begin position="159"/>
        <end position="170"/>
    </location>
</feature>
<evidence type="ECO:0000313" key="5">
    <source>
        <dbReference type="EMBL" id="RPA99457.1"/>
    </source>
</evidence>
<dbReference type="SUPFAM" id="SSF48056">
    <property type="entry name" value="Di-copper centre-containing domain"/>
    <property type="match status" value="1"/>
</dbReference>
<dbReference type="AlphaFoldDB" id="A0A3N4JQA7"/>
<dbReference type="PROSITE" id="PS00498">
    <property type="entry name" value="TYROSINASE_2"/>
    <property type="match status" value="1"/>
</dbReference>
<sequence>MWLSWSTALLGLVPRRYLQIRIRQLPNLVTDNRLRRKRTIHKRDRKPLPESPRPHRRRVRPGRPFQKLHPPPRPYSSIRKNPQCLRRDFVPSIAALKLTKERVRLPHCEKNFGWYDWKVQEGVKEHGLFVNESSFHAAGHASISGEAGQMSDVYASPGDPIFYLHHASVDRQWWMWQNVDRKVRLKDATGPIIVFDFPFGNHTRGKNITLDFEFGLLELAPLVPLGRVMDTQGDLLCYIYAKEKAVYDPRAKKWFSEEVSGDDYPGEGCRTSYKGPQTQ</sequence>
<dbReference type="GO" id="GO:0046872">
    <property type="term" value="F:metal ion binding"/>
    <property type="evidence" value="ECO:0007669"/>
    <property type="project" value="UniProtKB-KW"/>
</dbReference>
<protein>
    <submittedName>
        <fullName evidence="5">Di-copper centre-containing protein</fullName>
    </submittedName>
</protein>
<evidence type="ECO:0000256" key="3">
    <source>
        <dbReference type="SAM" id="MobiDB-lite"/>
    </source>
</evidence>
<dbReference type="Proteomes" id="UP000276215">
    <property type="component" value="Unassembled WGS sequence"/>
</dbReference>
<dbReference type="Pfam" id="PF00264">
    <property type="entry name" value="Tyrosinase"/>
    <property type="match status" value="1"/>
</dbReference>
<dbReference type="InterPro" id="IPR008922">
    <property type="entry name" value="Di-copper_centre_dom_sf"/>
</dbReference>
<evidence type="ECO:0000256" key="1">
    <source>
        <dbReference type="ARBA" id="ARBA00022723"/>
    </source>
</evidence>
<dbReference type="PANTHER" id="PTHR11474:SF126">
    <property type="entry name" value="TYROSINASE-LIKE PROTEIN TYR-1-RELATED"/>
    <property type="match status" value="1"/>
</dbReference>
<evidence type="ECO:0000259" key="4">
    <source>
        <dbReference type="PROSITE" id="PS00498"/>
    </source>
</evidence>
<proteinExistence type="predicted"/>
<dbReference type="Gene3D" id="1.10.1280.10">
    <property type="entry name" value="Di-copper center containing domain from catechol oxidase"/>
    <property type="match status" value="1"/>
</dbReference>
<gene>
    <name evidence="5" type="ORF">L873DRAFT_906717</name>
</gene>
<dbReference type="InterPro" id="IPR050316">
    <property type="entry name" value="Tyrosinase/Hemocyanin"/>
</dbReference>
<evidence type="ECO:0000313" key="6">
    <source>
        <dbReference type="Proteomes" id="UP000276215"/>
    </source>
</evidence>
<feature type="region of interest" description="Disordered" evidence="3">
    <location>
        <begin position="258"/>
        <end position="279"/>
    </location>
</feature>
<dbReference type="OrthoDB" id="6132182at2759"/>
<dbReference type="GO" id="GO:0016491">
    <property type="term" value="F:oxidoreductase activity"/>
    <property type="evidence" value="ECO:0007669"/>
    <property type="project" value="InterPro"/>
</dbReference>
<feature type="region of interest" description="Disordered" evidence="3">
    <location>
        <begin position="37"/>
        <end position="77"/>
    </location>
</feature>
<keyword evidence="6" id="KW-1185">Reference proteome</keyword>
<evidence type="ECO:0000256" key="2">
    <source>
        <dbReference type="ARBA" id="ARBA00023008"/>
    </source>
</evidence>
<keyword evidence="1" id="KW-0479">Metal-binding</keyword>
<dbReference type="EMBL" id="ML120387">
    <property type="protein sequence ID" value="RPA99457.1"/>
    <property type="molecule type" value="Genomic_DNA"/>
</dbReference>
<organism evidence="5 6">
    <name type="scientific">Choiromyces venosus 120613-1</name>
    <dbReference type="NCBI Taxonomy" id="1336337"/>
    <lineage>
        <taxon>Eukaryota</taxon>
        <taxon>Fungi</taxon>
        <taxon>Dikarya</taxon>
        <taxon>Ascomycota</taxon>
        <taxon>Pezizomycotina</taxon>
        <taxon>Pezizomycetes</taxon>
        <taxon>Pezizales</taxon>
        <taxon>Tuberaceae</taxon>
        <taxon>Choiromyces</taxon>
    </lineage>
</organism>
<name>A0A3N4JQA7_9PEZI</name>
<dbReference type="InterPro" id="IPR002227">
    <property type="entry name" value="Tyrosinase_Cu-bd"/>
</dbReference>
<keyword evidence="2" id="KW-0186">Copper</keyword>